<dbReference type="EMBL" id="JBHTLD010000025">
    <property type="protein sequence ID" value="MFD1185492.1"/>
    <property type="molecule type" value="Genomic_DNA"/>
</dbReference>
<evidence type="ECO:0008006" key="3">
    <source>
        <dbReference type="Google" id="ProtNLM"/>
    </source>
</evidence>
<evidence type="ECO:0000313" key="1">
    <source>
        <dbReference type="EMBL" id="MFD1185492.1"/>
    </source>
</evidence>
<proteinExistence type="predicted"/>
<protein>
    <recommendedName>
        <fullName evidence="3">Tetratricopeptide repeat protein</fullName>
    </recommendedName>
</protein>
<gene>
    <name evidence="1" type="ORF">ACFQ2O_04665</name>
</gene>
<organism evidence="1 2">
    <name type="scientific">Pontibacter rugosus</name>
    <dbReference type="NCBI Taxonomy" id="1745966"/>
    <lineage>
        <taxon>Bacteria</taxon>
        <taxon>Pseudomonadati</taxon>
        <taxon>Bacteroidota</taxon>
        <taxon>Cytophagia</taxon>
        <taxon>Cytophagales</taxon>
        <taxon>Hymenobacteraceae</taxon>
        <taxon>Pontibacter</taxon>
    </lineage>
</organism>
<accession>A0ABW3SM07</accession>
<dbReference type="RefSeq" id="WP_377523246.1">
    <property type="nucleotide sequence ID" value="NZ_JBHTLD010000025.1"/>
</dbReference>
<evidence type="ECO:0000313" key="2">
    <source>
        <dbReference type="Proteomes" id="UP001597094"/>
    </source>
</evidence>
<reference evidence="2" key="1">
    <citation type="journal article" date="2019" name="Int. J. Syst. Evol. Microbiol.">
        <title>The Global Catalogue of Microorganisms (GCM) 10K type strain sequencing project: providing services to taxonomists for standard genome sequencing and annotation.</title>
        <authorList>
            <consortium name="The Broad Institute Genomics Platform"/>
            <consortium name="The Broad Institute Genome Sequencing Center for Infectious Disease"/>
            <person name="Wu L."/>
            <person name="Ma J."/>
        </authorList>
    </citation>
    <scope>NUCLEOTIDE SEQUENCE [LARGE SCALE GENOMIC DNA]</scope>
    <source>
        <strain evidence="2">JCM 31319</strain>
    </source>
</reference>
<keyword evidence="2" id="KW-1185">Reference proteome</keyword>
<comment type="caution">
    <text evidence="1">The sequence shown here is derived from an EMBL/GenBank/DDBJ whole genome shotgun (WGS) entry which is preliminary data.</text>
</comment>
<name>A0ABW3SM07_9BACT</name>
<dbReference type="Proteomes" id="UP001597094">
    <property type="component" value="Unassembled WGS sequence"/>
</dbReference>
<sequence>MDELRRIVSFIDKYAATSNPLLSLSDDSTLETKLFSLLKQGSISSDVEAAQELYGTTKITSSYRMLKSRFRKKLFNQLHFLKLTQTDLAAFEIANYECKVLMSQAAGLRVMSEYNLSIKLLDQALQIAESSDINRLKIHVLEDKQMMLLDMNDDKLYVECEALLQSYYTIQEYERQALGLYSRAIMAIRGPVTERANIISRLSSTIEHFKLLVEKSTSSYVFRYYHILRIIYLEQTGQYAEIVVAVEQAEKLIQTKRLNEKWFNLKYNKFIQVYALLQSRQYDYGLKVAGENLALFRKYEFNWFSYLENYVLLALHSKKHLQVEQLLQEVTQNRQFEKLPESSRERWELYRRYFLLLHRFSADAEEVSEPPMVIKELTVLPKDKAGFNLALLVLDVFEGLSKSDSDELELYAERVRKYTSKYLKGEKALRSRLFMRMLQIALQDQNYQKIKYRADALLNQLENTPLPGDAFTEVEIVPYEHLWELVLHLFKQK</sequence>